<dbReference type="OrthoDB" id="9046151at2"/>
<dbReference type="PROSITE" id="PS51318">
    <property type="entry name" value="TAT"/>
    <property type="match status" value="1"/>
</dbReference>
<dbReference type="Pfam" id="PF00496">
    <property type="entry name" value="SBP_bac_5"/>
    <property type="match status" value="1"/>
</dbReference>
<evidence type="ECO:0000259" key="4">
    <source>
        <dbReference type="Pfam" id="PF00496"/>
    </source>
</evidence>
<keyword evidence="6" id="KW-1185">Reference proteome</keyword>
<name>A0A372MBL4_9ACTN</name>
<accession>A0A372MBL4</accession>
<dbReference type="InterPro" id="IPR000914">
    <property type="entry name" value="SBP_5_dom"/>
</dbReference>
<evidence type="ECO:0000313" key="6">
    <source>
        <dbReference type="Proteomes" id="UP000263094"/>
    </source>
</evidence>
<evidence type="ECO:0000313" key="5">
    <source>
        <dbReference type="EMBL" id="RFU88000.1"/>
    </source>
</evidence>
<proteinExistence type="inferred from homology"/>
<dbReference type="CDD" id="cd08498">
    <property type="entry name" value="PBP2_NikA_DppA_OppA_like_2"/>
    <property type="match status" value="1"/>
</dbReference>
<dbReference type="Proteomes" id="UP000263094">
    <property type="component" value="Unassembled WGS sequence"/>
</dbReference>
<evidence type="ECO:0000256" key="3">
    <source>
        <dbReference type="ARBA" id="ARBA00022729"/>
    </source>
</evidence>
<reference evidence="5 6" key="1">
    <citation type="submission" date="2018-08" db="EMBL/GenBank/DDBJ databases">
        <title>Isolation, diversity and antifungal activity of Actinobacteria from wheat.</title>
        <authorList>
            <person name="Han C."/>
        </authorList>
    </citation>
    <scope>NUCLEOTIDE SEQUENCE [LARGE SCALE GENOMIC DNA]</scope>
    <source>
        <strain evidence="5 6">NEAU-YY421</strain>
    </source>
</reference>
<keyword evidence="2" id="KW-0813">Transport</keyword>
<dbReference type="Gene3D" id="3.10.105.10">
    <property type="entry name" value="Dipeptide-binding Protein, Domain 3"/>
    <property type="match status" value="1"/>
</dbReference>
<evidence type="ECO:0000256" key="1">
    <source>
        <dbReference type="ARBA" id="ARBA00005695"/>
    </source>
</evidence>
<dbReference type="GO" id="GO:0043190">
    <property type="term" value="C:ATP-binding cassette (ABC) transporter complex"/>
    <property type="evidence" value="ECO:0007669"/>
    <property type="project" value="InterPro"/>
</dbReference>
<evidence type="ECO:0000256" key="2">
    <source>
        <dbReference type="ARBA" id="ARBA00022448"/>
    </source>
</evidence>
<dbReference type="Gene3D" id="3.90.76.10">
    <property type="entry name" value="Dipeptide-binding Protein, Domain 1"/>
    <property type="match status" value="1"/>
</dbReference>
<dbReference type="GO" id="GO:0015833">
    <property type="term" value="P:peptide transport"/>
    <property type="evidence" value="ECO:0007669"/>
    <property type="project" value="TreeGrafter"/>
</dbReference>
<dbReference type="Gene3D" id="3.40.190.10">
    <property type="entry name" value="Periplasmic binding protein-like II"/>
    <property type="match status" value="1"/>
</dbReference>
<dbReference type="InterPro" id="IPR030678">
    <property type="entry name" value="Peptide/Ni-bd"/>
</dbReference>
<sequence length="523" mass="57222">MELMKGAWRVTHPVMSRRGALRLGGLAVPALALPAVLTGCGTAAGAPSGGELRVAQTEDPSTLDPHKQGDMITMNVLINIFDTLTARDTRGRLAPRLALSWQVRSPTAWRFKLRRGVRFHNGERCDAAAVKFSIERILDPATRSPIVELRYVKSVSVVDEHTVDIHTTQHDPILPDKLSLFGGVIVPPGYIAEVGDAAFARKPVGTGPFRFVSWLRDRELRMRRHPGHFHGTPNVRELVFRPLPNPASSLAALQSGEVDLVTGLTPDAARQLSGYAGVELENHPGTRAAYLNLDTESGPLRDRRVRQALNHAVDVPLLIDAVLDGKAREVPAMVPHGTFGFDASVKPYRRSVRTARRLLAEAGHPDGFTTTLTASNTDAQVAEAISGLLDRAGIRARVELLDPGTYASRLTSDNRRALGPLYLAASSVWTLDGSSMLQSNVRSDRRQSRWTSDRADDLIDAEELSVSPEKRAKAFSELQQLMLDEAPFVSLYQQDIILARTTRAHWTPIINGALAMESAEVSR</sequence>
<dbReference type="PANTHER" id="PTHR30290:SF9">
    <property type="entry name" value="OLIGOPEPTIDE-BINDING PROTEIN APPA"/>
    <property type="match status" value="1"/>
</dbReference>
<dbReference type="InterPro" id="IPR006311">
    <property type="entry name" value="TAT_signal"/>
</dbReference>
<dbReference type="EMBL" id="QUAK01000020">
    <property type="protein sequence ID" value="RFU88000.1"/>
    <property type="molecule type" value="Genomic_DNA"/>
</dbReference>
<dbReference type="GO" id="GO:0042597">
    <property type="term" value="C:periplasmic space"/>
    <property type="evidence" value="ECO:0007669"/>
    <property type="project" value="UniProtKB-ARBA"/>
</dbReference>
<gene>
    <name evidence="5" type="ORF">DY218_03975</name>
</gene>
<dbReference type="InterPro" id="IPR039424">
    <property type="entry name" value="SBP_5"/>
</dbReference>
<feature type="domain" description="Solute-binding protein family 5" evidence="4">
    <location>
        <begin position="93"/>
        <end position="443"/>
    </location>
</feature>
<organism evidence="5 6">
    <name type="scientific">Streptomyces triticagri</name>
    <dbReference type="NCBI Taxonomy" id="2293568"/>
    <lineage>
        <taxon>Bacteria</taxon>
        <taxon>Bacillati</taxon>
        <taxon>Actinomycetota</taxon>
        <taxon>Actinomycetes</taxon>
        <taxon>Kitasatosporales</taxon>
        <taxon>Streptomycetaceae</taxon>
        <taxon>Streptomyces</taxon>
    </lineage>
</organism>
<dbReference type="AlphaFoldDB" id="A0A372MBL4"/>
<dbReference type="PIRSF" id="PIRSF002741">
    <property type="entry name" value="MppA"/>
    <property type="match status" value="1"/>
</dbReference>
<comment type="caution">
    <text evidence="5">The sequence shown here is derived from an EMBL/GenBank/DDBJ whole genome shotgun (WGS) entry which is preliminary data.</text>
</comment>
<dbReference type="GO" id="GO:1904680">
    <property type="term" value="F:peptide transmembrane transporter activity"/>
    <property type="evidence" value="ECO:0007669"/>
    <property type="project" value="TreeGrafter"/>
</dbReference>
<protein>
    <submittedName>
        <fullName evidence="5">ABC transporter substrate-binding protein</fullName>
    </submittedName>
</protein>
<dbReference type="SUPFAM" id="SSF53850">
    <property type="entry name" value="Periplasmic binding protein-like II"/>
    <property type="match status" value="1"/>
</dbReference>
<dbReference type="PANTHER" id="PTHR30290">
    <property type="entry name" value="PERIPLASMIC BINDING COMPONENT OF ABC TRANSPORTER"/>
    <property type="match status" value="1"/>
</dbReference>
<keyword evidence="3" id="KW-0732">Signal</keyword>
<comment type="similarity">
    <text evidence="1">Belongs to the bacterial solute-binding protein 5 family.</text>
</comment>